<feature type="non-terminal residue" evidence="1">
    <location>
        <position position="551"/>
    </location>
</feature>
<organism evidence="1 2">
    <name type="scientific">Coemansia reversa (strain ATCC 12441 / NRRL 1564)</name>
    <dbReference type="NCBI Taxonomy" id="763665"/>
    <lineage>
        <taxon>Eukaryota</taxon>
        <taxon>Fungi</taxon>
        <taxon>Fungi incertae sedis</taxon>
        <taxon>Zoopagomycota</taxon>
        <taxon>Kickxellomycotina</taxon>
        <taxon>Kickxellomycetes</taxon>
        <taxon>Kickxellales</taxon>
        <taxon>Kickxellaceae</taxon>
        <taxon>Coemansia</taxon>
    </lineage>
</organism>
<dbReference type="EMBL" id="KZ303495">
    <property type="protein sequence ID" value="PIA17261.1"/>
    <property type="molecule type" value="Genomic_DNA"/>
</dbReference>
<keyword evidence="2" id="KW-1185">Reference proteome</keyword>
<dbReference type="AlphaFoldDB" id="A0A2G5BE36"/>
<gene>
    <name evidence="1" type="ORF">COEREDRAFT_80606</name>
</gene>
<evidence type="ECO:0000313" key="2">
    <source>
        <dbReference type="Proteomes" id="UP000242474"/>
    </source>
</evidence>
<protein>
    <submittedName>
        <fullName evidence="1">Uncharacterized protein</fullName>
    </submittedName>
</protein>
<evidence type="ECO:0000313" key="1">
    <source>
        <dbReference type="EMBL" id="PIA17261.1"/>
    </source>
</evidence>
<sequence>MTPYNINSLPFDIWRRVAFEIYREPYRGEELRHTHNIYLSQAYLDRQQELLGFAGVHRISRAAFLKYIYLYPAILLDKTGAPSNGFANNKSLITHARALRIKINAFGPVSLTFIITQFLKWLPKELPRLEWIAIEAATLIENESSRKPIEDLPKIYMPRLNNVHVICGHCTDTDPSNMLAPAIAEWLATMSTISLTKMDVNWNLLHPGTEFVATPLWVDSSQLVRGAVYQSSITTLIFNDMELINEAPLLIRASRSTLEYLTFLCCDYSRLRDILYLDEKPLSYPRLKCLYGALSYIRQEKKRFAVPRNAFPNLEYVYEMFLYKWQHQARVVSQLLISVLSTICLPRLRNLRIHASRTMHLNIENLPALTQVHYYTMFGITETIGGKDVVENLQNLLAIPSLRYLKYEDQLPTTRVVLSDVGICCLELVRMDLRMVMMSYDTIVRLFNILKHLQMFMSAINNTWYGQSLRRMSPLSKSVQLLRFYVVGDYGGISDRSPVEEIVVQLPTLLELRLYENTRAMKALLNQAGDRNLYEWSAHVAKHVKIKRTDI</sequence>
<reference evidence="1 2" key="1">
    <citation type="journal article" date="2015" name="Genome Biol. Evol.">
        <title>Phylogenomic analyses indicate that early fungi evolved digesting cell walls of algal ancestors of land plants.</title>
        <authorList>
            <person name="Chang Y."/>
            <person name="Wang S."/>
            <person name="Sekimoto S."/>
            <person name="Aerts A.L."/>
            <person name="Choi C."/>
            <person name="Clum A."/>
            <person name="LaButti K.M."/>
            <person name="Lindquist E.A."/>
            <person name="Yee Ngan C."/>
            <person name="Ohm R.A."/>
            <person name="Salamov A.A."/>
            <person name="Grigoriev I.V."/>
            <person name="Spatafora J.W."/>
            <person name="Berbee M.L."/>
        </authorList>
    </citation>
    <scope>NUCLEOTIDE SEQUENCE [LARGE SCALE GENOMIC DNA]</scope>
    <source>
        <strain evidence="1 2">NRRL 1564</strain>
    </source>
</reference>
<proteinExistence type="predicted"/>
<accession>A0A2G5BE36</accession>
<dbReference type="Proteomes" id="UP000242474">
    <property type="component" value="Unassembled WGS sequence"/>
</dbReference>
<dbReference type="OrthoDB" id="5521262at2759"/>
<name>A0A2G5BE36_COERN</name>